<reference evidence="1" key="1">
    <citation type="submission" date="2021-05" db="EMBL/GenBank/DDBJ databases">
        <authorList>
            <person name="Scholz U."/>
            <person name="Mascher M."/>
            <person name="Fiebig A."/>
        </authorList>
    </citation>
    <scope>NUCLEOTIDE SEQUENCE [LARGE SCALE GENOMIC DNA]</scope>
</reference>
<protein>
    <submittedName>
        <fullName evidence="1">Uncharacterized protein</fullName>
    </submittedName>
</protein>
<proteinExistence type="predicted"/>
<sequence>MTASFRFSFKTDEPWLFLRSKNNKKATLAPQPSPAARDFASKASIGLPTFAKWEALEQSRHLKHDSFTIRCDIVVLNGYKVRNAEKPAPDVVLVPPSDLNQHLGGLLLTGKGADVVFEAGGETFAAHRCVLAARSPVFSAEIFGSMKEGNTNDLVRIDGMEAQVFKALLCFVYTDSLPEMKKEEENTMFQHLHVAADMYNMERLKLICEDKLCKYIDVGTIANILALAEAHHCHVLKSACFSFLGRKANLMAVMASDGFEHLNAICPSVVKELFAMHSLT</sequence>
<evidence type="ECO:0000313" key="1">
    <source>
        <dbReference type="EnsemblPlants" id="AVESA.00010b.r2.5DG0966580.1.CDS.1"/>
    </source>
</evidence>
<name>A0ACD5Y9U3_AVESA</name>
<organism evidence="1 2">
    <name type="scientific">Avena sativa</name>
    <name type="common">Oat</name>
    <dbReference type="NCBI Taxonomy" id="4498"/>
    <lineage>
        <taxon>Eukaryota</taxon>
        <taxon>Viridiplantae</taxon>
        <taxon>Streptophyta</taxon>
        <taxon>Embryophyta</taxon>
        <taxon>Tracheophyta</taxon>
        <taxon>Spermatophyta</taxon>
        <taxon>Magnoliopsida</taxon>
        <taxon>Liliopsida</taxon>
        <taxon>Poales</taxon>
        <taxon>Poaceae</taxon>
        <taxon>BOP clade</taxon>
        <taxon>Pooideae</taxon>
        <taxon>Poodae</taxon>
        <taxon>Poeae</taxon>
        <taxon>Poeae Chloroplast Group 1 (Aveneae type)</taxon>
        <taxon>Aveninae</taxon>
        <taxon>Avena</taxon>
    </lineage>
</organism>
<keyword evidence="2" id="KW-1185">Reference proteome</keyword>
<reference evidence="1" key="2">
    <citation type="submission" date="2025-09" db="UniProtKB">
        <authorList>
            <consortium name="EnsemblPlants"/>
        </authorList>
    </citation>
    <scope>IDENTIFICATION</scope>
</reference>
<dbReference type="Proteomes" id="UP001732700">
    <property type="component" value="Chromosome 5D"/>
</dbReference>
<evidence type="ECO:0000313" key="2">
    <source>
        <dbReference type="Proteomes" id="UP001732700"/>
    </source>
</evidence>
<dbReference type="EnsemblPlants" id="AVESA.00010b.r2.5DG0966580.1">
    <property type="protein sequence ID" value="AVESA.00010b.r2.5DG0966580.1.CDS.1"/>
    <property type="gene ID" value="AVESA.00010b.r2.5DG0966580"/>
</dbReference>
<accession>A0ACD5Y9U3</accession>